<reference evidence="1 2" key="1">
    <citation type="journal article" date="2016" name="Nat. Commun.">
        <title>Thousands of microbial genomes shed light on interconnected biogeochemical processes in an aquifer system.</title>
        <authorList>
            <person name="Anantharaman K."/>
            <person name="Brown C.T."/>
            <person name="Hug L.A."/>
            <person name="Sharon I."/>
            <person name="Castelle C.J."/>
            <person name="Probst A.J."/>
            <person name="Thomas B.C."/>
            <person name="Singh A."/>
            <person name="Wilkins M.J."/>
            <person name="Karaoz U."/>
            <person name="Brodie E.L."/>
            <person name="Williams K.H."/>
            <person name="Hubbard S.S."/>
            <person name="Banfield J.F."/>
        </authorList>
    </citation>
    <scope>NUCLEOTIDE SEQUENCE [LARGE SCALE GENOMIC DNA]</scope>
</reference>
<accession>A0A1F5Z8N7</accession>
<comment type="caution">
    <text evidence="1">The sequence shown here is derived from an EMBL/GenBank/DDBJ whole genome shotgun (WGS) entry which is preliminary data.</text>
</comment>
<dbReference type="EMBL" id="MFJC01000045">
    <property type="protein sequence ID" value="OGG08816.1"/>
    <property type="molecule type" value="Genomic_DNA"/>
</dbReference>
<evidence type="ECO:0000313" key="2">
    <source>
        <dbReference type="Proteomes" id="UP000176854"/>
    </source>
</evidence>
<protein>
    <submittedName>
        <fullName evidence="1">Uncharacterized protein</fullName>
    </submittedName>
</protein>
<sequence>MGQEIDSRIADLVEALSLYGITNASCEGHSNSGGHQHPWVNFNPGEIYPQRLMRLLEKFNQISPIQWKVREQPGGFTTILPSTYEEKFHCCPTPSIKSLYSDARPDIRPEELEELQSSAEALALFLKDWGSH</sequence>
<dbReference type="AlphaFoldDB" id="A0A1F5Z8N7"/>
<gene>
    <name evidence="1" type="ORF">A2154_01105</name>
</gene>
<evidence type="ECO:0000313" key="1">
    <source>
        <dbReference type="EMBL" id="OGG08816.1"/>
    </source>
</evidence>
<dbReference type="Proteomes" id="UP000176854">
    <property type="component" value="Unassembled WGS sequence"/>
</dbReference>
<proteinExistence type="predicted"/>
<organism evidence="1 2">
    <name type="scientific">Candidatus Gottesmanbacteria bacterium RBG_16_43_7</name>
    <dbReference type="NCBI Taxonomy" id="1798373"/>
    <lineage>
        <taxon>Bacteria</taxon>
        <taxon>Candidatus Gottesmaniibacteriota</taxon>
    </lineage>
</organism>
<name>A0A1F5Z8N7_9BACT</name>